<name>A0A836KR62_LEIEN</name>
<feature type="region of interest" description="Disordered" evidence="1">
    <location>
        <begin position="493"/>
        <end position="514"/>
    </location>
</feature>
<dbReference type="EMBL" id="JAFHKP010000016">
    <property type="protein sequence ID" value="KAG5482527.1"/>
    <property type="molecule type" value="Genomic_DNA"/>
</dbReference>
<keyword evidence="3" id="KW-1185">Reference proteome</keyword>
<dbReference type="RefSeq" id="XP_067694217.1">
    <property type="nucleotide sequence ID" value="XM_067837353.1"/>
</dbReference>
<comment type="caution">
    <text evidence="2">The sequence shown here is derived from an EMBL/GenBank/DDBJ whole genome shotgun (WGS) entry which is preliminary data.</text>
</comment>
<dbReference type="AlphaFoldDB" id="A0A836KR62"/>
<reference evidence="2 3" key="1">
    <citation type="submission" date="2021-02" db="EMBL/GenBank/DDBJ databases">
        <title>Leishmania (Mundinia) enrietti genome sequencing and assembly.</title>
        <authorList>
            <person name="Almutairi H."/>
            <person name="Gatherer D."/>
        </authorList>
    </citation>
    <scope>NUCLEOTIDE SEQUENCE [LARGE SCALE GENOMIC DNA]</scope>
    <source>
        <strain evidence="2">CUR178</strain>
    </source>
</reference>
<evidence type="ECO:0000313" key="3">
    <source>
        <dbReference type="Proteomes" id="UP000674179"/>
    </source>
</evidence>
<protein>
    <submittedName>
        <fullName evidence="2">Uncharacterized protein</fullName>
    </submittedName>
</protein>
<proteinExistence type="predicted"/>
<organism evidence="2 3">
    <name type="scientific">Leishmania enriettii</name>
    <dbReference type="NCBI Taxonomy" id="5663"/>
    <lineage>
        <taxon>Eukaryota</taxon>
        <taxon>Discoba</taxon>
        <taxon>Euglenozoa</taxon>
        <taxon>Kinetoplastea</taxon>
        <taxon>Metakinetoplastina</taxon>
        <taxon>Trypanosomatida</taxon>
        <taxon>Trypanosomatidae</taxon>
        <taxon>Leishmaniinae</taxon>
        <taxon>Leishmania</taxon>
    </lineage>
</organism>
<dbReference type="OrthoDB" id="273102at2759"/>
<dbReference type="Proteomes" id="UP000674179">
    <property type="component" value="Chromosome 16"/>
</dbReference>
<dbReference type="GeneID" id="94172863"/>
<accession>A0A836KR62</accession>
<sequence>MMFRGHWIVADMDGTLTPTPTRAHGRYVALSHCVRAGLDGGTRYKSCLPWLRLFLERGGNLCVVSTAGRRMWSQLYPDLAPALFRLGAASAAGASAASGDGASPGPSPCSGFTDAPGTLYLCGFSGAALFRSRPWEAVWSDMDRLHPRWRLPSAPHPSRFDEGNVLHKGEAVVAVATVPPAEIGLEEWIEYREQSASLSAAGSQAPTSSATGRLTTIDAATCSLAMDEGRQALVRFFEHASYVCGHDAARAKEFFAGCLSTKYHSVFADLLRQLLTEAHVTAPRANKDASGAQARTPHVCFATSKVLSPAALAQHGFFLRDTGDALVDVQPVPRADGTLTDGAAVVQVIVMGIPMRFFDYVFPAMGSSPSNNPPATSRSWHCCPRCAGAGAGARQRLEAAGLEVKSQPNSVCLSCRGVDKGTCVRWLLAQHERHQLVFELPRALAFGDMPESVDAPLAAFPPMQFISLSPKDGAAVHLDDIERVGTAVSAHADSVEGQAEWPRQPPPPHSFSDSPNHMFHVGGEEEGTALFLEELLLCCASEQQQRRSVTSSSAAATDASDLVNWFTADRVLACATRSRRRMVEVLLQRRRRQQQCSAASTKEQAPAAL</sequence>
<dbReference type="KEGG" id="lenr:94172863"/>
<gene>
    <name evidence="2" type="ORF">CUR178_05667</name>
</gene>
<evidence type="ECO:0000313" key="2">
    <source>
        <dbReference type="EMBL" id="KAG5482527.1"/>
    </source>
</evidence>
<evidence type="ECO:0000256" key="1">
    <source>
        <dbReference type="SAM" id="MobiDB-lite"/>
    </source>
</evidence>